<evidence type="ECO:0000256" key="1">
    <source>
        <dbReference type="SAM" id="Phobius"/>
    </source>
</evidence>
<keyword evidence="1" id="KW-0472">Membrane</keyword>
<dbReference type="InterPro" id="IPR036249">
    <property type="entry name" value="Thioredoxin-like_sf"/>
</dbReference>
<dbReference type="AlphaFoldDB" id="A0A2M7Z2L6"/>
<proteinExistence type="predicted"/>
<keyword evidence="1" id="KW-1133">Transmembrane helix</keyword>
<comment type="caution">
    <text evidence="2">The sequence shown here is derived from an EMBL/GenBank/DDBJ whole genome shotgun (WGS) entry which is preliminary data.</text>
</comment>
<dbReference type="Gene3D" id="3.40.30.10">
    <property type="entry name" value="Glutaredoxin"/>
    <property type="match status" value="1"/>
</dbReference>
<name>A0A2M7Z2L6_9BACT</name>
<protein>
    <recommendedName>
        <fullName evidence="4">VKORC1/thioredoxin domain protein</fullName>
    </recommendedName>
</protein>
<dbReference type="Proteomes" id="UP000230178">
    <property type="component" value="Unassembled WGS sequence"/>
</dbReference>
<dbReference type="PANTHER" id="PTHR34573:SF1">
    <property type="entry name" value="VITAMIN K EPOXIDE REDUCTASE DOMAIN-CONTAINING PROTEIN"/>
    <property type="match status" value="1"/>
</dbReference>
<dbReference type="SUPFAM" id="SSF52833">
    <property type="entry name" value="Thioredoxin-like"/>
    <property type="match status" value="1"/>
</dbReference>
<feature type="transmembrane region" description="Helical" evidence="1">
    <location>
        <begin position="7"/>
        <end position="27"/>
    </location>
</feature>
<gene>
    <name evidence="2" type="ORF">CO146_02960</name>
</gene>
<evidence type="ECO:0000313" key="2">
    <source>
        <dbReference type="EMBL" id="PJA82509.1"/>
    </source>
</evidence>
<reference evidence="3" key="1">
    <citation type="submission" date="2017-09" db="EMBL/GenBank/DDBJ databases">
        <title>Depth-based differentiation of microbial function through sediment-hosted aquifers and enrichment of novel symbionts in the deep terrestrial subsurface.</title>
        <authorList>
            <person name="Probst A.J."/>
            <person name="Ladd B."/>
            <person name="Jarett J.K."/>
            <person name="Geller-Mcgrath D.E."/>
            <person name="Sieber C.M.K."/>
            <person name="Emerson J.B."/>
            <person name="Anantharaman K."/>
            <person name="Thomas B.C."/>
            <person name="Malmstrom R."/>
            <person name="Stieglmeier M."/>
            <person name="Klingl A."/>
            <person name="Woyke T."/>
            <person name="Ryan C.M."/>
            <person name="Banfield J.F."/>
        </authorList>
    </citation>
    <scope>NUCLEOTIDE SEQUENCE [LARGE SCALE GENOMIC DNA]</scope>
</reference>
<keyword evidence="1" id="KW-0812">Transmembrane</keyword>
<dbReference type="EMBL" id="PFVS01000117">
    <property type="protein sequence ID" value="PJA82509.1"/>
    <property type="molecule type" value="Genomic_DNA"/>
</dbReference>
<organism evidence="2 3">
    <name type="scientific">Candidatus Nealsonbacteria bacterium CG_4_9_14_3_um_filter_37_29</name>
    <dbReference type="NCBI Taxonomy" id="1974696"/>
    <lineage>
        <taxon>Bacteria</taxon>
        <taxon>Candidatus Nealsoniibacteriota</taxon>
    </lineage>
</organism>
<evidence type="ECO:0008006" key="4">
    <source>
        <dbReference type="Google" id="ProtNLM"/>
    </source>
</evidence>
<evidence type="ECO:0000313" key="3">
    <source>
        <dbReference type="Proteomes" id="UP000230178"/>
    </source>
</evidence>
<dbReference type="PANTHER" id="PTHR34573">
    <property type="entry name" value="VKC DOMAIN-CONTAINING PROTEIN"/>
    <property type="match status" value="1"/>
</dbReference>
<sequence length="125" mass="13974">MCVMNKKILFLAGLFFLAIIFTAFYFYKPATTTNARLDDFAKCLASKNITMYGTYNCPHCLNEKKAFGSSFQYVSYVECTQEPNKCVNAGILEVPTWVFPDGKKLVGEQGLEKLSKESGCPLPSK</sequence>
<accession>A0A2M7Z2L6</accession>